<dbReference type="Pfam" id="PF01323">
    <property type="entry name" value="DSBA"/>
    <property type="match status" value="1"/>
</dbReference>
<feature type="domain" description="DSBA-like thioredoxin" evidence="2">
    <location>
        <begin position="11"/>
        <end position="199"/>
    </location>
</feature>
<evidence type="ECO:0000313" key="3">
    <source>
        <dbReference type="EMBL" id="UZD54498.1"/>
    </source>
</evidence>
<evidence type="ECO:0000313" key="4">
    <source>
        <dbReference type="Proteomes" id="UP001163266"/>
    </source>
</evidence>
<dbReference type="PIRSF" id="PIRSF006386">
    <property type="entry name" value="HCCAis_GSTk"/>
    <property type="match status" value="1"/>
</dbReference>
<dbReference type="Gene3D" id="3.40.30.10">
    <property type="entry name" value="Glutaredoxin"/>
    <property type="match status" value="1"/>
</dbReference>
<dbReference type="EC" id="5.99.1.4" evidence="1"/>
<dbReference type="SUPFAM" id="SSF52833">
    <property type="entry name" value="Thioredoxin-like"/>
    <property type="match status" value="1"/>
</dbReference>
<keyword evidence="4" id="KW-1185">Reference proteome</keyword>
<dbReference type="RefSeq" id="WP_264892066.1">
    <property type="nucleotide sequence ID" value="NZ_CP110257.1"/>
</dbReference>
<dbReference type="InterPro" id="IPR044087">
    <property type="entry name" value="NahD-like"/>
</dbReference>
<keyword evidence="1 3" id="KW-0413">Isomerase</keyword>
<evidence type="ECO:0000256" key="1">
    <source>
        <dbReference type="PIRNR" id="PIRNR006386"/>
    </source>
</evidence>
<dbReference type="Proteomes" id="UP001163266">
    <property type="component" value="Chromosome"/>
</dbReference>
<accession>A0ABY6MR75</accession>
<name>A0ABY6MR75_9BURK</name>
<dbReference type="InterPro" id="IPR014440">
    <property type="entry name" value="HCCAis_GSTk"/>
</dbReference>
<dbReference type="InterPro" id="IPR036249">
    <property type="entry name" value="Thioredoxin-like_sf"/>
</dbReference>
<dbReference type="InterPro" id="IPR051924">
    <property type="entry name" value="GST_Kappa/NadH"/>
</dbReference>
<reference evidence="3" key="1">
    <citation type="submission" date="2022-10" db="EMBL/GenBank/DDBJ databases">
        <title>Complete genome sequence of Schlegelella aquatica LMG 23380.</title>
        <authorList>
            <person name="Musilova J."/>
            <person name="Kourilova X."/>
            <person name="Bezdicek M."/>
            <person name="Hermankova K."/>
            <person name="Obruca S."/>
            <person name="Sedlar K."/>
        </authorList>
    </citation>
    <scope>NUCLEOTIDE SEQUENCE</scope>
    <source>
        <strain evidence="3">LMG 23380</strain>
    </source>
</reference>
<organism evidence="3 4">
    <name type="scientific">Caldimonas aquatica</name>
    <dbReference type="NCBI Taxonomy" id="376175"/>
    <lineage>
        <taxon>Bacteria</taxon>
        <taxon>Pseudomonadati</taxon>
        <taxon>Pseudomonadota</taxon>
        <taxon>Betaproteobacteria</taxon>
        <taxon>Burkholderiales</taxon>
        <taxon>Sphaerotilaceae</taxon>
        <taxon>Caldimonas</taxon>
    </lineage>
</organism>
<protein>
    <recommendedName>
        <fullName evidence="1">2-hydroxychromene-2-carboxylate isomerase</fullName>
        <ecNumber evidence="1">5.99.1.4</ecNumber>
    </recommendedName>
</protein>
<proteinExistence type="inferred from homology"/>
<dbReference type="EMBL" id="CP110257">
    <property type="protein sequence ID" value="UZD54498.1"/>
    <property type="molecule type" value="Genomic_DNA"/>
</dbReference>
<sequence length="206" mass="23521">MNSPPAMQQPIDFYFDFSSPYSYIASEWIEAVAARHGRTVRWHAMLLGVAFQAAELKPPVNHPLKREYVLRDFARSARMEGVPYTQPEPFPIPTQNAARVYWWLHETRPERAIPWARACFRAYFARGVDLSDAQALSTLATEFGLGEGEAQAVWNDPVWKERLKRVNEAAVAAGVFGAPFFFVDGEPFWGNDRKAQIERWLSQGPF</sequence>
<comment type="similarity">
    <text evidence="1">Belongs to the GST superfamily. NadH family.</text>
</comment>
<evidence type="ECO:0000259" key="2">
    <source>
        <dbReference type="Pfam" id="PF01323"/>
    </source>
</evidence>
<dbReference type="CDD" id="cd03022">
    <property type="entry name" value="DsbA_HCCA_Iso"/>
    <property type="match status" value="1"/>
</dbReference>
<gene>
    <name evidence="3" type="ORF">OMP39_12640</name>
</gene>
<comment type="catalytic activity">
    <reaction evidence="1">
        <text>2-hydroxychromene-2-carboxylate = (3E)-4-(2-hydroxyphenyl)-2-oxobut-3-enoate</text>
        <dbReference type="Rhea" id="RHEA:27401"/>
        <dbReference type="ChEBI" id="CHEBI:59350"/>
        <dbReference type="ChEBI" id="CHEBI:59353"/>
        <dbReference type="EC" id="5.99.1.4"/>
    </reaction>
</comment>
<dbReference type="GO" id="GO:0016853">
    <property type="term" value="F:isomerase activity"/>
    <property type="evidence" value="ECO:0007669"/>
    <property type="project" value="UniProtKB-KW"/>
</dbReference>
<dbReference type="PANTHER" id="PTHR42943">
    <property type="entry name" value="GLUTATHIONE S-TRANSFERASE KAPPA"/>
    <property type="match status" value="1"/>
</dbReference>
<dbReference type="InterPro" id="IPR001853">
    <property type="entry name" value="DSBA-like_thioredoxin_dom"/>
</dbReference>
<dbReference type="PANTHER" id="PTHR42943:SF2">
    <property type="entry name" value="GLUTATHIONE S-TRANSFERASE KAPPA 1"/>
    <property type="match status" value="1"/>
</dbReference>